<dbReference type="Proteomes" id="UP000503469">
    <property type="component" value="Segment"/>
</dbReference>
<accession>A0A6M3TDZ6</accession>
<sequence length="64" mass="7290">MVAEKLLRHGFIHMNPQQLSATLEATDTAKPALGGPLWCFIWWSRGDLNPRPIPEFIGLQRRCC</sequence>
<reference evidence="1 2" key="1">
    <citation type="journal article" date="2020" name="Microb. Biotechnol.">
        <title>Phage biocontrol to combat Pseudomonas syringae pathogens causing disease in cherry.</title>
        <authorList>
            <person name="Rabiey M."/>
            <person name="Roy S.R."/>
            <person name="Holtappels D."/>
            <person name="Franceschetti L."/>
            <person name="Quilty B.J."/>
            <person name="Creeth R."/>
            <person name="Sundin G.W."/>
            <person name="Wagemans J."/>
            <person name="Lavigne R."/>
            <person name="Jackson R.W."/>
        </authorList>
    </citation>
    <scope>NUCLEOTIDE SEQUENCE [LARGE SCALE GENOMIC DNA]</scope>
</reference>
<keyword evidence="2" id="KW-1185">Reference proteome</keyword>
<protein>
    <submittedName>
        <fullName evidence="1">Putative site-specific integrase</fullName>
    </submittedName>
</protein>
<proteinExistence type="predicted"/>
<name>A0A6M3TDZ6_9CAUD</name>
<dbReference type="EMBL" id="MT104475">
    <property type="protein sequence ID" value="QJD55233.1"/>
    <property type="molecule type" value="Genomic_DNA"/>
</dbReference>
<evidence type="ECO:0000313" key="1">
    <source>
        <dbReference type="EMBL" id="QJD55233.1"/>
    </source>
</evidence>
<gene>
    <name evidence="1" type="ORF">Psm1vBMR15_gp19</name>
</gene>
<organism evidence="1 2">
    <name type="scientific">Pseudomonas phage MR15</name>
    <dbReference type="NCBI Taxonomy" id="2711179"/>
    <lineage>
        <taxon>Viruses</taxon>
        <taxon>Duplodnaviria</taxon>
        <taxon>Heunggongvirae</taxon>
        <taxon>Uroviricota</taxon>
        <taxon>Caudoviricetes</taxon>
        <taxon>Readingvirus</taxon>
        <taxon>Readingvirus MR15</taxon>
    </lineage>
</organism>
<evidence type="ECO:0000313" key="2">
    <source>
        <dbReference type="Proteomes" id="UP000503469"/>
    </source>
</evidence>